<dbReference type="InterPro" id="IPR040452">
    <property type="entry name" value="SfsA_C"/>
</dbReference>
<dbReference type="InterPro" id="IPR041465">
    <property type="entry name" value="SfsA_N"/>
</dbReference>
<evidence type="ECO:0000313" key="5">
    <source>
        <dbReference type="Proteomes" id="UP000051461"/>
    </source>
</evidence>
<dbReference type="EMBL" id="AZDA01000039">
    <property type="protein sequence ID" value="KRK39813.1"/>
    <property type="molecule type" value="Genomic_DNA"/>
</dbReference>
<dbReference type="NCBIfam" id="TIGR00230">
    <property type="entry name" value="sfsA"/>
    <property type="match status" value="1"/>
</dbReference>
<dbReference type="Gene3D" id="3.40.1350.60">
    <property type="match status" value="1"/>
</dbReference>
<dbReference type="PANTHER" id="PTHR30545">
    <property type="entry name" value="SUGAR FERMENTATION STIMULATION PROTEIN A"/>
    <property type="match status" value="1"/>
</dbReference>
<dbReference type="PANTHER" id="PTHR30545:SF2">
    <property type="entry name" value="SUGAR FERMENTATION STIMULATION PROTEIN A"/>
    <property type="match status" value="1"/>
</dbReference>
<accession>A0A0R1H027</accession>
<dbReference type="HAMAP" id="MF_00095">
    <property type="entry name" value="SfsA"/>
    <property type="match status" value="1"/>
</dbReference>
<dbReference type="Pfam" id="PF17746">
    <property type="entry name" value="SfsA_N"/>
    <property type="match status" value="1"/>
</dbReference>
<evidence type="ECO:0000313" key="4">
    <source>
        <dbReference type="EMBL" id="KRK39813.1"/>
    </source>
</evidence>
<dbReference type="AlphaFoldDB" id="A0A0R1H027"/>
<dbReference type="Pfam" id="PF03749">
    <property type="entry name" value="SfsA"/>
    <property type="match status" value="1"/>
</dbReference>
<proteinExistence type="inferred from homology"/>
<keyword evidence="5" id="KW-1185">Reference proteome</keyword>
<dbReference type="CDD" id="cd22359">
    <property type="entry name" value="SfsA-like_bacterial"/>
    <property type="match status" value="1"/>
</dbReference>
<evidence type="ECO:0000259" key="3">
    <source>
        <dbReference type="Pfam" id="PF17746"/>
    </source>
</evidence>
<gene>
    <name evidence="1" type="primary">sfsA</name>
    <name evidence="4" type="ORF">FC07_GL002307</name>
</gene>
<dbReference type="GO" id="GO:0003677">
    <property type="term" value="F:DNA binding"/>
    <property type="evidence" value="ECO:0007669"/>
    <property type="project" value="InterPro"/>
</dbReference>
<feature type="domain" description="SfsA N-terminal OB" evidence="3">
    <location>
        <begin position="12"/>
        <end position="77"/>
    </location>
</feature>
<comment type="caution">
    <text evidence="4">The sequence shown here is derived from an EMBL/GenBank/DDBJ whole genome shotgun (WGS) entry which is preliminary data.</text>
</comment>
<feature type="domain" description="Sugar fermentation stimulation protein C-terminal" evidence="2">
    <location>
        <begin position="80"/>
        <end position="219"/>
    </location>
</feature>
<organism evidence="4 5">
    <name type="scientific">Loigolactobacillus bifermentans DSM 20003</name>
    <dbReference type="NCBI Taxonomy" id="1423726"/>
    <lineage>
        <taxon>Bacteria</taxon>
        <taxon>Bacillati</taxon>
        <taxon>Bacillota</taxon>
        <taxon>Bacilli</taxon>
        <taxon>Lactobacillales</taxon>
        <taxon>Lactobacillaceae</taxon>
        <taxon>Loigolactobacillus</taxon>
    </lineage>
</organism>
<dbReference type="Proteomes" id="UP000051461">
    <property type="component" value="Unassembled WGS sequence"/>
</dbReference>
<comment type="similarity">
    <text evidence="1">Belongs to the SfsA family.</text>
</comment>
<sequence length="241" mass="26768">MQYPNYHLATFVSRPNRFIAWCDLAGEQVQVHVKNTGRNREILRPGVPVSLVQSANPKRKTKYDLVAAKVGERWINIDSQAPNHVALAGLEQGIIQLPGLQDTIQILRPEVVFKDSRFDIYGETAVEKFFVEIKGVTLANGALAAFPDAPTSRASKHVTTLMQAAQAGYRSYLCFIVQLTGIETMTVFKQRDPVLYQTILTAQQNNVGVLAYGCHVTPGELTVQYPVALDLKQSFIEPKLV</sequence>
<evidence type="ECO:0000259" key="2">
    <source>
        <dbReference type="Pfam" id="PF03749"/>
    </source>
</evidence>
<protein>
    <recommendedName>
        <fullName evidence="1">Sugar fermentation stimulation protein homolog</fullName>
    </recommendedName>
</protein>
<dbReference type="RefSeq" id="WP_057904161.1">
    <property type="nucleotide sequence ID" value="NZ_AZDA01000039.1"/>
</dbReference>
<dbReference type="STRING" id="1423726.FC07_GL002307"/>
<dbReference type="Gene3D" id="2.40.50.580">
    <property type="match status" value="1"/>
</dbReference>
<dbReference type="PATRIC" id="fig|1423726.3.peg.2393"/>
<reference evidence="4 5" key="1">
    <citation type="journal article" date="2015" name="Genome Announc.">
        <title>Expanding the biotechnology potential of lactobacilli through comparative genomics of 213 strains and associated genera.</title>
        <authorList>
            <person name="Sun Z."/>
            <person name="Harris H.M."/>
            <person name="McCann A."/>
            <person name="Guo C."/>
            <person name="Argimon S."/>
            <person name="Zhang W."/>
            <person name="Yang X."/>
            <person name="Jeffery I.B."/>
            <person name="Cooney J.C."/>
            <person name="Kagawa T.F."/>
            <person name="Liu W."/>
            <person name="Song Y."/>
            <person name="Salvetti E."/>
            <person name="Wrobel A."/>
            <person name="Rasinkangas P."/>
            <person name="Parkhill J."/>
            <person name="Rea M.C."/>
            <person name="O'Sullivan O."/>
            <person name="Ritari J."/>
            <person name="Douillard F.P."/>
            <person name="Paul Ross R."/>
            <person name="Yang R."/>
            <person name="Briner A.E."/>
            <person name="Felis G.E."/>
            <person name="de Vos W.M."/>
            <person name="Barrangou R."/>
            <person name="Klaenhammer T.R."/>
            <person name="Caufield P.W."/>
            <person name="Cui Y."/>
            <person name="Zhang H."/>
            <person name="O'Toole P.W."/>
        </authorList>
    </citation>
    <scope>NUCLEOTIDE SEQUENCE [LARGE SCALE GENOMIC DNA]</scope>
    <source>
        <strain evidence="4 5">DSM 20003</strain>
    </source>
</reference>
<name>A0A0R1H027_9LACO</name>
<dbReference type="InterPro" id="IPR005224">
    <property type="entry name" value="SfsA"/>
</dbReference>
<evidence type="ECO:0000256" key="1">
    <source>
        <dbReference type="HAMAP-Rule" id="MF_00095"/>
    </source>
</evidence>
<dbReference type="OrthoDB" id="9802365at2"/>